<feature type="region of interest" description="Disordered" evidence="1">
    <location>
        <begin position="486"/>
        <end position="541"/>
    </location>
</feature>
<accession>A0AB39CD40</accession>
<dbReference type="EMBL" id="PQ015378">
    <property type="protein sequence ID" value="XDJ14867.1"/>
    <property type="molecule type" value="Genomic_DNA"/>
</dbReference>
<sequence>MSDISTTVQSVKLIAQQLTESSQVLVVPNPEFPVAQFAQGYTPDQAPTNTEVTPEMTAAVEEHFEQMNDEAVVTEEEVGADLTSLVSGALAKILYNVNNVVCPAIDSMVRDFNERQQTSTSADVRADVFRYNPIHSEPRLTAHLQNYASVNPQANYRTFILHAASVEEIIEMVAVNNPHAEREQVTEWLLTVDPEVISQTYSALFNRNKALAVGELPFIQGAPFNVDALLLAYFLCGHLSENPCDVVAESVTEEEWYHTLRMLHEMLGAYVMRAYMRRAEDMRNGVLILRSESSNAIENRRLVVYLNGDVEPQWKAAGGDLSAVLGSALETEGTQTIARLAERQTYFIQKFQAVYPLIQAAASDNAERSRRKDMIESFCAQAVQGTLGDLQVEGLREKVQDAIRGVRPEQLCNEFLAFGKLICSIYFPESTYWDYMCTMDQCAQEADGDVRPSNRELSTQALFSLYAAWAAGQIRVERFKPEVAEAPAQPLEEPTGGEAESAIADAATGEGPLVEESTDDDEESELDMEPAGDDESEEETA</sequence>
<organism evidence="2">
    <name type="scientific">Pseudomonas phage RVTF4</name>
    <dbReference type="NCBI Taxonomy" id="3236931"/>
    <lineage>
        <taxon>Viruses</taxon>
    </lineage>
</organism>
<proteinExistence type="predicted"/>
<evidence type="ECO:0008006" key="3">
    <source>
        <dbReference type="Google" id="ProtNLM"/>
    </source>
</evidence>
<evidence type="ECO:0000256" key="1">
    <source>
        <dbReference type="SAM" id="MobiDB-lite"/>
    </source>
</evidence>
<evidence type="ECO:0000313" key="2">
    <source>
        <dbReference type="EMBL" id="XDJ14867.1"/>
    </source>
</evidence>
<protein>
    <recommendedName>
        <fullName evidence="3">Virion structural protein</fullName>
    </recommendedName>
</protein>
<reference evidence="2" key="1">
    <citation type="submission" date="2024-07" db="EMBL/GenBank/DDBJ databases">
        <authorList>
            <person name="Bringhurst R.M."/>
            <person name="Homer T.E."/>
        </authorList>
    </citation>
    <scope>NUCLEOTIDE SEQUENCE</scope>
</reference>
<name>A0AB39CD40_9VIRU</name>
<feature type="compositionally biased region" description="Acidic residues" evidence="1">
    <location>
        <begin position="516"/>
        <end position="541"/>
    </location>
</feature>